<dbReference type="AlphaFoldDB" id="A0A1S3DSU1"/>
<dbReference type="SUPFAM" id="SSF56672">
    <property type="entry name" value="DNA/RNA polymerases"/>
    <property type="match status" value="1"/>
</dbReference>
<feature type="non-terminal residue" evidence="4">
    <location>
        <position position="549"/>
    </location>
</feature>
<sequence length="549" mass="62840">MYRCALIGDIEKAFLNVGLNEGERDYTRILWVKDVAKPLDSDNVVVLRHTRLPFGVVSSPFLLSCVIRTHLDKYSGDYIDQLKNNIYMDNILCGVNNEEEIENFVGTARKVFSDASLNLREWASNYPSVLIGTLSPELVNTSRVQNTLGMLWDTQEDTLSLKFHYEYKQGIICKRLLLSVLASFFDILGLWTPIIMSLKLLVQSAWIQKKEWDDELDSKDKEKFLEIVDSMNFVSNIPVARYFDVPNNHDDQSVRYELHAFSDACSYSYASVVYLRSVSHSGDIRTNIVFAKSRVAPTNKPTLPRLELLGALIAYRSLKFVKNSLHINIDKCYLWIDNQCVIHWLTGNKVLPTFVNNRVKEIKASVFPIVYKYIPTDSNPADLACRGSSAVDLQGNKLWWEGPGFLALGTWPDFPFQCKSICEEVTVDNGHDEVNLVSKCEEKLQPISPLNIDEQRYSSFKKLVNVTCYVKKFINLCRKRSEFKGPISLEEFSGSKTEWLKYAQEKYFPSTVEKLKQGLSDPIATQLGLELNDEGLLICKGRFRELRYD</sequence>
<evidence type="ECO:0000313" key="4">
    <source>
        <dbReference type="RefSeq" id="XP_008487271.1"/>
    </source>
</evidence>
<dbReference type="PANTHER" id="PTHR47331:SF4">
    <property type="entry name" value="PEPTIDASE S1 DOMAIN-CONTAINING PROTEIN"/>
    <property type="match status" value="1"/>
</dbReference>
<proteinExistence type="predicted"/>
<name>A0A1S3DSU1_DIACI</name>
<evidence type="ECO:0000259" key="2">
    <source>
        <dbReference type="PROSITE" id="PS50878"/>
    </source>
</evidence>
<dbReference type="PROSITE" id="PS50878">
    <property type="entry name" value="RT_POL"/>
    <property type="match status" value="1"/>
</dbReference>
<dbReference type="Pfam" id="PF05380">
    <property type="entry name" value="Peptidase_A17"/>
    <property type="match status" value="1"/>
</dbReference>
<gene>
    <name evidence="4" type="primary">LOC103524043</name>
</gene>
<dbReference type="RefSeq" id="XP_008487271.1">
    <property type="nucleotide sequence ID" value="XM_008489049.1"/>
</dbReference>
<dbReference type="Proteomes" id="UP000079169">
    <property type="component" value="Unplaced"/>
</dbReference>
<dbReference type="PANTHER" id="PTHR47331">
    <property type="entry name" value="PHD-TYPE DOMAIN-CONTAINING PROTEIN"/>
    <property type="match status" value="1"/>
</dbReference>
<dbReference type="STRING" id="121845.A0A1S3DSU1"/>
<protein>
    <submittedName>
        <fullName evidence="4">Uncharacterized protein LOC103524043</fullName>
    </submittedName>
</protein>
<feature type="domain" description="Reverse transcriptase" evidence="2">
    <location>
        <begin position="1"/>
        <end position="152"/>
    </location>
</feature>
<keyword evidence="1" id="KW-1133">Transmembrane helix</keyword>
<dbReference type="GeneID" id="103524043"/>
<dbReference type="GO" id="GO:0071897">
    <property type="term" value="P:DNA biosynthetic process"/>
    <property type="evidence" value="ECO:0007669"/>
    <property type="project" value="UniProtKB-ARBA"/>
</dbReference>
<dbReference type="InterPro" id="IPR008042">
    <property type="entry name" value="Retrotrans_Pao"/>
</dbReference>
<feature type="transmembrane region" description="Helical" evidence="1">
    <location>
        <begin position="176"/>
        <end position="202"/>
    </location>
</feature>
<keyword evidence="1" id="KW-0472">Membrane</keyword>
<evidence type="ECO:0000313" key="3">
    <source>
        <dbReference type="Proteomes" id="UP000079169"/>
    </source>
</evidence>
<dbReference type="KEGG" id="dci:103524043"/>
<organism evidence="3 4">
    <name type="scientific">Diaphorina citri</name>
    <name type="common">Asian citrus psyllid</name>
    <dbReference type="NCBI Taxonomy" id="121845"/>
    <lineage>
        <taxon>Eukaryota</taxon>
        <taxon>Metazoa</taxon>
        <taxon>Ecdysozoa</taxon>
        <taxon>Arthropoda</taxon>
        <taxon>Hexapoda</taxon>
        <taxon>Insecta</taxon>
        <taxon>Pterygota</taxon>
        <taxon>Neoptera</taxon>
        <taxon>Paraneoptera</taxon>
        <taxon>Hemiptera</taxon>
        <taxon>Sternorrhyncha</taxon>
        <taxon>Psylloidea</taxon>
        <taxon>Psyllidae</taxon>
        <taxon>Diaphorininae</taxon>
        <taxon>Diaphorina</taxon>
    </lineage>
</organism>
<keyword evidence="3" id="KW-1185">Reference proteome</keyword>
<dbReference type="InterPro" id="IPR043502">
    <property type="entry name" value="DNA/RNA_pol_sf"/>
</dbReference>
<dbReference type="OMA" id="HENSFHA"/>
<dbReference type="PaxDb" id="121845-A0A1S3DSU1"/>
<dbReference type="Pfam" id="PF00078">
    <property type="entry name" value="RVT_1"/>
    <property type="match status" value="1"/>
</dbReference>
<reference evidence="4" key="1">
    <citation type="submission" date="2025-08" db="UniProtKB">
        <authorList>
            <consortium name="RefSeq"/>
        </authorList>
    </citation>
    <scope>IDENTIFICATION</scope>
</reference>
<dbReference type="InterPro" id="IPR000477">
    <property type="entry name" value="RT_dom"/>
</dbReference>
<evidence type="ECO:0000256" key="1">
    <source>
        <dbReference type="SAM" id="Phobius"/>
    </source>
</evidence>
<keyword evidence="1" id="KW-0812">Transmembrane</keyword>
<accession>A0A1S3DSU1</accession>